<evidence type="ECO:0000256" key="2">
    <source>
        <dbReference type="ARBA" id="ARBA00022801"/>
    </source>
</evidence>
<dbReference type="SUPFAM" id="SSF54637">
    <property type="entry name" value="Thioesterase/thiol ester dehydrase-isomerase"/>
    <property type="match status" value="1"/>
</dbReference>
<comment type="similarity">
    <text evidence="1">Belongs to the thioesterase PaaI family.</text>
</comment>
<dbReference type="PANTHER" id="PTHR21660">
    <property type="entry name" value="THIOESTERASE SUPERFAMILY MEMBER-RELATED"/>
    <property type="match status" value="1"/>
</dbReference>
<dbReference type="InterPro" id="IPR039298">
    <property type="entry name" value="ACOT13"/>
</dbReference>
<feature type="domain" description="Thioesterase" evidence="3">
    <location>
        <begin position="50"/>
        <end position="122"/>
    </location>
</feature>
<dbReference type="PANTHER" id="PTHR21660:SF1">
    <property type="entry name" value="ACYL-COENZYME A THIOESTERASE 13"/>
    <property type="match status" value="1"/>
</dbReference>
<accession>A0ABW9AAQ7</accession>
<gene>
    <name evidence="4" type="ORF">PQR62_17040</name>
</gene>
<proteinExistence type="inferred from homology"/>
<sequence>MSIPLTEVFAEGNPYLHELGVDVVSYGDSQAVMSLLLKPEFMNSWQVAQGGISMTLLDVAMGLSARAGVPDAKSSATVDMSTSFLQPAGKAGETIVAKGRTYHRSTTLCFCEAELWNKDKLVAKATGTFKLIKRIDLAKKLNHE</sequence>
<dbReference type="InterPro" id="IPR006683">
    <property type="entry name" value="Thioestr_dom"/>
</dbReference>
<evidence type="ECO:0000256" key="1">
    <source>
        <dbReference type="ARBA" id="ARBA00008324"/>
    </source>
</evidence>
<dbReference type="Gene3D" id="3.10.129.10">
    <property type="entry name" value="Hotdog Thioesterase"/>
    <property type="match status" value="1"/>
</dbReference>
<dbReference type="EMBL" id="JAQQFM010000007">
    <property type="protein sequence ID" value="MFL9925986.1"/>
    <property type="molecule type" value="Genomic_DNA"/>
</dbReference>
<dbReference type="RefSeq" id="WP_408159185.1">
    <property type="nucleotide sequence ID" value="NZ_JAQQFM010000007.1"/>
</dbReference>
<evidence type="ECO:0000259" key="3">
    <source>
        <dbReference type="Pfam" id="PF03061"/>
    </source>
</evidence>
<dbReference type="NCBIfam" id="TIGR00369">
    <property type="entry name" value="unchar_dom_1"/>
    <property type="match status" value="1"/>
</dbReference>
<dbReference type="InterPro" id="IPR003736">
    <property type="entry name" value="PAAI_dom"/>
</dbReference>
<evidence type="ECO:0000313" key="5">
    <source>
        <dbReference type="Proteomes" id="UP001629246"/>
    </source>
</evidence>
<evidence type="ECO:0000313" key="4">
    <source>
        <dbReference type="EMBL" id="MFL9925986.1"/>
    </source>
</evidence>
<dbReference type="CDD" id="cd03443">
    <property type="entry name" value="PaaI_thioesterase"/>
    <property type="match status" value="1"/>
</dbReference>
<comment type="caution">
    <text evidence="4">The sequence shown here is derived from an EMBL/GenBank/DDBJ whole genome shotgun (WGS) entry which is preliminary data.</text>
</comment>
<reference evidence="4 5" key="1">
    <citation type="journal article" date="2024" name="Chem. Sci.">
        <title>Discovery of megapolipeptins by genome mining of a Burkholderiales bacteria collection.</title>
        <authorList>
            <person name="Paulo B.S."/>
            <person name="Recchia M.J.J."/>
            <person name="Lee S."/>
            <person name="Fergusson C.H."/>
            <person name="Romanowski S.B."/>
            <person name="Hernandez A."/>
            <person name="Krull N."/>
            <person name="Liu D.Y."/>
            <person name="Cavanagh H."/>
            <person name="Bos A."/>
            <person name="Gray C.A."/>
            <person name="Murphy B.T."/>
            <person name="Linington R.G."/>
            <person name="Eustaquio A.S."/>
        </authorList>
    </citation>
    <scope>NUCLEOTIDE SEQUENCE [LARGE SCALE GENOMIC DNA]</scope>
    <source>
        <strain evidence="4 5">RL21-008-BIB-A</strain>
    </source>
</reference>
<dbReference type="InterPro" id="IPR029069">
    <property type="entry name" value="HotDog_dom_sf"/>
</dbReference>
<protein>
    <submittedName>
        <fullName evidence="4">PaaI family thioesterase</fullName>
    </submittedName>
</protein>
<keyword evidence="5" id="KW-1185">Reference proteome</keyword>
<keyword evidence="2" id="KW-0378">Hydrolase</keyword>
<dbReference type="Proteomes" id="UP001629246">
    <property type="component" value="Unassembled WGS sequence"/>
</dbReference>
<name>A0ABW9AAQ7_9BURK</name>
<organism evidence="4 5">
    <name type="scientific">Herbaspirillum lusitanum</name>
    <dbReference type="NCBI Taxonomy" id="213312"/>
    <lineage>
        <taxon>Bacteria</taxon>
        <taxon>Pseudomonadati</taxon>
        <taxon>Pseudomonadota</taxon>
        <taxon>Betaproteobacteria</taxon>
        <taxon>Burkholderiales</taxon>
        <taxon>Oxalobacteraceae</taxon>
        <taxon>Herbaspirillum</taxon>
    </lineage>
</organism>
<dbReference type="Pfam" id="PF03061">
    <property type="entry name" value="4HBT"/>
    <property type="match status" value="1"/>
</dbReference>